<protein>
    <submittedName>
        <fullName evidence="8">Multifunctional cyclase/dehydratase/O-methyltransferase</fullName>
        <ecNumber evidence="8">2.3.1.235</ecNumber>
    </submittedName>
</protein>
<dbReference type="InterPro" id="IPR016461">
    <property type="entry name" value="COMT-like"/>
</dbReference>
<keyword evidence="1" id="KW-0489">Methyltransferase</keyword>
<dbReference type="Gene3D" id="1.10.287.1350">
    <property type="match status" value="1"/>
</dbReference>
<feature type="region of interest" description="Disordered" evidence="4">
    <location>
        <begin position="494"/>
        <end position="517"/>
    </location>
</feature>
<dbReference type="GO" id="GO:0046983">
    <property type="term" value="F:protein dimerization activity"/>
    <property type="evidence" value="ECO:0007669"/>
    <property type="project" value="InterPro"/>
</dbReference>
<feature type="domain" description="O-methyltransferase C-terminal" evidence="5">
    <location>
        <begin position="265"/>
        <end position="473"/>
    </location>
</feature>
<dbReference type="InterPro" id="IPR023393">
    <property type="entry name" value="START-like_dom_sf"/>
</dbReference>
<dbReference type="GO" id="GO:0016746">
    <property type="term" value="F:acyltransferase activity"/>
    <property type="evidence" value="ECO:0007669"/>
    <property type="project" value="UniProtKB-KW"/>
</dbReference>
<dbReference type="SUPFAM" id="SSF55961">
    <property type="entry name" value="Bet v1-like"/>
    <property type="match status" value="1"/>
</dbReference>
<dbReference type="Gene3D" id="3.30.530.20">
    <property type="match status" value="1"/>
</dbReference>
<dbReference type="CDD" id="cd02440">
    <property type="entry name" value="AdoMet_MTases"/>
    <property type="match status" value="1"/>
</dbReference>
<evidence type="ECO:0000256" key="1">
    <source>
        <dbReference type="ARBA" id="ARBA00022603"/>
    </source>
</evidence>
<evidence type="ECO:0000256" key="4">
    <source>
        <dbReference type="SAM" id="MobiDB-lite"/>
    </source>
</evidence>
<dbReference type="Gene3D" id="1.10.10.10">
    <property type="entry name" value="Winged helix-like DNA-binding domain superfamily/Winged helix DNA-binding domain"/>
    <property type="match status" value="1"/>
</dbReference>
<gene>
    <name evidence="8" type="ORF">IW256_007744</name>
</gene>
<dbReference type="InterPro" id="IPR005031">
    <property type="entry name" value="COQ10_START"/>
</dbReference>
<evidence type="ECO:0000259" key="6">
    <source>
        <dbReference type="Pfam" id="PF03364"/>
    </source>
</evidence>
<dbReference type="Pfam" id="PF08100">
    <property type="entry name" value="Dimerisation"/>
    <property type="match status" value="1"/>
</dbReference>
<dbReference type="InterPro" id="IPR036388">
    <property type="entry name" value="WH-like_DNA-bd_sf"/>
</dbReference>
<dbReference type="InterPro" id="IPR001077">
    <property type="entry name" value="COMT_C"/>
</dbReference>
<dbReference type="SUPFAM" id="SSF53335">
    <property type="entry name" value="S-adenosyl-L-methionine-dependent methyltransferases"/>
    <property type="match status" value="1"/>
</dbReference>
<evidence type="ECO:0000313" key="9">
    <source>
        <dbReference type="Proteomes" id="UP000614047"/>
    </source>
</evidence>
<name>A0A931DTH9_9ACTN</name>
<feature type="domain" description="Coenzyme Q-binding protein COQ10 START" evidence="6">
    <location>
        <begin position="11"/>
        <end position="134"/>
    </location>
</feature>
<evidence type="ECO:0000256" key="3">
    <source>
        <dbReference type="ARBA" id="ARBA00022691"/>
    </source>
</evidence>
<dbReference type="Pfam" id="PF03364">
    <property type="entry name" value="Polyketide_cyc"/>
    <property type="match status" value="1"/>
</dbReference>
<dbReference type="GO" id="GO:0032259">
    <property type="term" value="P:methylation"/>
    <property type="evidence" value="ECO:0007669"/>
    <property type="project" value="UniProtKB-KW"/>
</dbReference>
<evidence type="ECO:0000259" key="7">
    <source>
        <dbReference type="Pfam" id="PF08100"/>
    </source>
</evidence>
<feature type="domain" description="O-methyltransferase dimerisation" evidence="7">
    <location>
        <begin position="170"/>
        <end position="238"/>
    </location>
</feature>
<dbReference type="InterPro" id="IPR036390">
    <property type="entry name" value="WH_DNA-bd_sf"/>
</dbReference>
<dbReference type="Proteomes" id="UP000614047">
    <property type="component" value="Unassembled WGS sequence"/>
</dbReference>
<accession>A0A931DTH9</accession>
<keyword evidence="8" id="KW-0012">Acyltransferase</keyword>
<comment type="caution">
    <text evidence="8">The sequence shown here is derived from an EMBL/GenBank/DDBJ whole genome shotgun (WGS) entry which is preliminary data.</text>
</comment>
<keyword evidence="3" id="KW-0949">S-adenosyl-L-methionine</keyword>
<keyword evidence="9" id="KW-1185">Reference proteome</keyword>
<dbReference type="EMBL" id="JADOUA010000001">
    <property type="protein sequence ID" value="MBG6093631.1"/>
    <property type="molecule type" value="Genomic_DNA"/>
</dbReference>
<dbReference type="PANTHER" id="PTHR43712:SF2">
    <property type="entry name" value="O-METHYLTRANSFERASE CICE"/>
    <property type="match status" value="1"/>
</dbReference>
<dbReference type="InterPro" id="IPR029063">
    <property type="entry name" value="SAM-dependent_MTases_sf"/>
</dbReference>
<dbReference type="Pfam" id="PF00891">
    <property type="entry name" value="Methyltransf_2"/>
    <property type="match status" value="1"/>
</dbReference>
<organism evidence="8 9">
    <name type="scientific">Actinomadura viridis</name>
    <dbReference type="NCBI Taxonomy" id="58110"/>
    <lineage>
        <taxon>Bacteria</taxon>
        <taxon>Bacillati</taxon>
        <taxon>Actinomycetota</taxon>
        <taxon>Actinomycetes</taxon>
        <taxon>Streptosporangiales</taxon>
        <taxon>Thermomonosporaceae</taxon>
        <taxon>Actinomadura</taxon>
    </lineage>
</organism>
<dbReference type="CDD" id="cd08860">
    <property type="entry name" value="TcmN_ARO-CYC_like"/>
    <property type="match status" value="1"/>
</dbReference>
<evidence type="ECO:0000259" key="5">
    <source>
        <dbReference type="Pfam" id="PF00891"/>
    </source>
</evidence>
<dbReference type="Gene3D" id="3.40.50.150">
    <property type="entry name" value="Vaccinia Virus protein VP39"/>
    <property type="match status" value="1"/>
</dbReference>
<dbReference type="PANTHER" id="PTHR43712">
    <property type="entry name" value="PUTATIVE (AFU_ORTHOLOGUE AFUA_4G14580)-RELATED"/>
    <property type="match status" value="1"/>
</dbReference>
<evidence type="ECO:0000256" key="2">
    <source>
        <dbReference type="ARBA" id="ARBA00022679"/>
    </source>
</evidence>
<reference evidence="8" key="1">
    <citation type="submission" date="2020-11" db="EMBL/GenBank/DDBJ databases">
        <title>Sequencing the genomes of 1000 actinobacteria strains.</title>
        <authorList>
            <person name="Klenk H.-P."/>
        </authorList>
    </citation>
    <scope>NUCLEOTIDE SEQUENCE</scope>
    <source>
        <strain evidence="8">DSM 43175</strain>
    </source>
</reference>
<dbReference type="EC" id="2.3.1.235" evidence="8"/>
<dbReference type="AlphaFoldDB" id="A0A931DTH9"/>
<evidence type="ECO:0000313" key="8">
    <source>
        <dbReference type="EMBL" id="MBG6093631.1"/>
    </source>
</evidence>
<dbReference type="GO" id="GO:0008171">
    <property type="term" value="F:O-methyltransferase activity"/>
    <property type="evidence" value="ECO:0007669"/>
    <property type="project" value="InterPro"/>
</dbReference>
<dbReference type="SUPFAM" id="SSF46785">
    <property type="entry name" value="Winged helix' DNA-binding domain"/>
    <property type="match status" value="1"/>
</dbReference>
<dbReference type="RefSeq" id="WP_197015669.1">
    <property type="nucleotide sequence ID" value="NZ_BAABES010000003.1"/>
</dbReference>
<proteinExistence type="predicted"/>
<dbReference type="InterPro" id="IPR012967">
    <property type="entry name" value="COMT_dimerisation"/>
</dbReference>
<sequence length="517" mass="57011">MAARTDNRILVNAPMELVWEHTNDVAGWPDLFTEYASAEILRRDDDSVTFRLTTHPDEQGEVWSWVSRRTPDRATRTVLAQRVETGPFAYMNIRWEYHQEAAGVMMRWIQDFAMKPGSPIPEDAMRDRLNRTTVEQMAHIKKVLETRARAGAEYGPGDLHAQRLLYLTCGPRLAAVVTTLAELGIVDLTAGGPRGVAELAESSGTHPDALYRLLRCAASVGIMAERPDGRFESTPLAEGLRADRPYSLLPLVLYSAQPFVTKSYGALTHSVRTGEPATVPALGSDIWRYFEEVPEDGAYFDRTMTDLGRWETDRHLDAVRPERFSRIADLGGGHGHFLAAALRRAPDASGVLFERPGVIAQADGVLREHGILERVTRIAGDLFTGPIPEDCDAYILKAVLHNWPDGEAGDLLAAVRKAIGDRDARLFIVEQVVAEGNRWDHAKFLDLDMLVLFGGRERRLDEWRRLLGESGFELAGSPGEGHWTVMECRPLPLGGPAAEPAAGSAAGPAAEAGEEPR</sequence>
<keyword evidence="2 8" id="KW-0808">Transferase</keyword>
<dbReference type="PROSITE" id="PS51683">
    <property type="entry name" value="SAM_OMT_II"/>
    <property type="match status" value="1"/>
</dbReference>
<feature type="compositionally biased region" description="Low complexity" evidence="4">
    <location>
        <begin position="494"/>
        <end position="511"/>
    </location>
</feature>